<evidence type="ECO:0000313" key="2">
    <source>
        <dbReference type="Proteomes" id="UP000239089"/>
    </source>
</evidence>
<dbReference type="InterPro" id="IPR021026">
    <property type="entry name" value="Filamn_hemagglutn_DUF3739"/>
</dbReference>
<dbReference type="EMBL" id="NHSJ01000131">
    <property type="protein sequence ID" value="PPQ26710.1"/>
    <property type="molecule type" value="Genomic_DNA"/>
</dbReference>
<accession>A0A2S6MWH4</accession>
<proteinExistence type="predicted"/>
<dbReference type="RefSeq" id="WP_104510244.1">
    <property type="nucleotide sequence ID" value="NZ_JACIGC010000020.1"/>
</dbReference>
<organism evidence="1 2">
    <name type="scientific">Rhodoblastus sphagnicola</name>
    <dbReference type="NCBI Taxonomy" id="333368"/>
    <lineage>
        <taxon>Bacteria</taxon>
        <taxon>Pseudomonadati</taxon>
        <taxon>Pseudomonadota</taxon>
        <taxon>Alphaproteobacteria</taxon>
        <taxon>Hyphomicrobiales</taxon>
        <taxon>Rhodoblastaceae</taxon>
        <taxon>Rhodoblastus</taxon>
    </lineage>
</organism>
<comment type="caution">
    <text evidence="1">The sequence shown here is derived from an EMBL/GenBank/DDBJ whole genome shotgun (WGS) entry which is preliminary data.</text>
</comment>
<sequence length="1930" mass="193304">MTGGRIIDSGTVTALAGKLTLTATSGEIELTSGARINAGGSHIVLFDATEDAPGGIVKLIASNGNVTIDAGAAVDVAATGSGYAGTLAIQTAKTGAATLNGVLSGGAAYDDLGGNFVLSAGRLVGALPFGGGFTGGFEVALQSGDIVIGAGQTLTSGAVVLAANGGSVIVDGAIDASGPSGGSIALYGAGNGGSGGVAINAGARLLARYRADNPNDPAYGNAASTLAQTGGVITLGASGAPTGGLDPTYGYQQVAQSGAITVAAGAVLDVSGGPGGTDINNAGGAILIRAPILTSGNVNVSFRGTVVTAGQGGPSGNGVILDAYAVWSATDGSAAGKHFDGIIDPAGWFANDGAALPGVDQNGYAVTAPTPSNPLATGSLFTPTTPNGDHIAFYQTTLVNFVQSALDATALAGDFAGTSGVSLGSTLHLRPGVDLVNPSRSINSGNITVASNWNLGAGVADSNGAVTLFYRTTNAIDPGEPGQLNLAAVNNVQVNATISDGFFAPYKATALPTVIPGSLTTPGSISYGTPNVAIAAYQTELADSQFSYYSSQLDGDGNYSYDGGMYTISDVFGGYIDTSLIGPATLQAPAIFSAGNANVIDQYNQAYVGYVGLFKVYAHETNWDSYEYVPPATLGVSAPNHLPPAAPTSTTAWNYATKGSGYIWQYAEYLVDTNVINQGSAASLGDLTSMSQSTLLSKLDTIVNDNCLLCVAYAPPFAPYYTPTGSTVVVGGITYSGGDASTLPAIQSGYVATTPVPIAVPPVGFTPPSLSSPATAAQTAAALAMMQNAIANNPGVDGVLNPQYVTATSADLMPVGFAGGKGSFSYDFVAGANLGSAGEIAANPHAVVVAPAGTITTGANPSDSVTLDGHTAYYNPQDTARTVDIPHVIRTGTGSITITAAGSFEVLDATSPGAVYTAGAVAANAADFTAPLVATASSLPASQSGAAGLFTTPVWATSGGSVTITAGADIVGIETPIDADGSQTGAKNVTTGEFWAAWYYRAGLSSGTATPFDPSYSSYGQSAYQNSTWVNYGTFFQGLGALGGGNIRLKAGADIVDISASLPETIQVSGGVSANGPAATAHYYGGGNLVVQAGGDLTSSAFYVGRGAGAISVGGSVTATRANPVTGAATQFQPYSVDGGGKVQLAGTPIALPLLLAVQDGTIAVRATGSINVGGVIDPATLPFATAGNVQRLNSAFTDLSIATNNGNPGLVPLGFGAVFASYGADSGVSLLAVSGDLGLDTLGQIPGFNLKTSGAISNSAGIAYEPVLPATVRAEALLGDLTLATGADGGAIFRSSDAFFAPSSFFLAPSANGSFALLAGGSISTFYPSRQIYQSLVMLDATTRPDVLDSAFSLFPSLLGTPYPTTLTQPLHAGDADPVVIYAGGDISGAFVLLKAAKIEAGHDIVNTSLVGQNNSSGDITSVIAGNDIVARQTTAANVTLYDQSSIFAVYGPGALLVEAGRDLGPFFTGSSSNGIQLGSIKLSSGILALGDGSTLGSAVVKSNLPVAGADITALFGVGYGLDVAAAIAAYVDPAGAKTGGIDYLPDIAKLLGVSEADAWATFKNLPPLRQKLLLERAFLDFLTEVNRDYSNAASPYYQQYARAYQSIATLFPASLGYTDNDSGGNNGASVLVHTGDLRMARSLIETQTGGDINIFGPGGNAFVGANAADKLSPSQQGILTLQGGSIRSYTDGSVQVYQSRIFTEQGGNVELFSANADLNAGKGPKSSSAYPPLQLICDGDGYCRVSPSGLVTGAGVGALLSIPGQDPKLSNVVLSAPHGTVDAGAAGIRAAGNLNIVALQVLNAFNIQVGGASTGIPVVQGPPVAALTAANNAAGAGQQTSLPAQNNTSDRPSIIIVEVMGYGGGDGNPGDNNNNDDRRPKPPGRQSYDPNGMFRVLGNGNFTEEQTKDLTNDEKQRLYNQISRNGAF</sequence>
<reference evidence="1 2" key="1">
    <citation type="journal article" date="2018" name="Arch. Microbiol.">
        <title>New insights into the metabolic potential of the phototrophic purple bacterium Rhodopila globiformis DSM 161(T) from its draft genome sequence and evidence for a vanadium-dependent nitrogenase.</title>
        <authorList>
            <person name="Imhoff J.F."/>
            <person name="Rahn T."/>
            <person name="Kunzel S."/>
            <person name="Neulinger S.C."/>
        </authorList>
    </citation>
    <scope>NUCLEOTIDE SEQUENCE [LARGE SCALE GENOMIC DNA]</scope>
    <source>
        <strain evidence="1 2">DSM 16996</strain>
    </source>
</reference>
<evidence type="ECO:0000313" key="1">
    <source>
        <dbReference type="EMBL" id="PPQ26710.1"/>
    </source>
</evidence>
<gene>
    <name evidence="1" type="ORF">CCR94_21585</name>
</gene>
<dbReference type="Proteomes" id="UP000239089">
    <property type="component" value="Unassembled WGS sequence"/>
</dbReference>
<dbReference type="Pfam" id="PF12545">
    <property type="entry name" value="DUF3739"/>
    <property type="match status" value="1"/>
</dbReference>
<keyword evidence="2" id="KW-1185">Reference proteome</keyword>
<dbReference type="OrthoDB" id="1776524at2"/>
<protein>
    <submittedName>
        <fullName evidence="1">Uncharacterized protein</fullName>
    </submittedName>
</protein>
<name>A0A2S6MWH4_9HYPH</name>